<dbReference type="GO" id="GO:0006303">
    <property type="term" value="P:double-strand break repair via nonhomologous end joining"/>
    <property type="evidence" value="ECO:0007669"/>
    <property type="project" value="TreeGrafter"/>
</dbReference>
<dbReference type="OrthoDB" id="262529at2759"/>
<dbReference type="Pfam" id="PF07522">
    <property type="entry name" value="DRMBL"/>
    <property type="match status" value="1"/>
</dbReference>
<dbReference type="FunCoup" id="A0A7J7DFQ1">
    <property type="interactions" value="7"/>
</dbReference>
<dbReference type="InterPro" id="IPR011084">
    <property type="entry name" value="DRMBL"/>
</dbReference>
<dbReference type="InParanoid" id="A0A7J7DFQ1"/>
<dbReference type="Gene3D" id="3.40.50.12650">
    <property type="match status" value="1"/>
</dbReference>
<feature type="domain" description="DNA repair metallo-beta-lactamase" evidence="6">
    <location>
        <begin position="228"/>
        <end position="335"/>
    </location>
</feature>
<dbReference type="GO" id="GO:0036297">
    <property type="term" value="P:interstrand cross-link repair"/>
    <property type="evidence" value="ECO:0007669"/>
    <property type="project" value="TreeGrafter"/>
</dbReference>
<reference evidence="7 8" key="1">
    <citation type="journal article" date="2020" name="Nat. Commun.">
        <title>Genome of Tripterygium wilfordii and identification of cytochrome P450 involved in triptolide biosynthesis.</title>
        <authorList>
            <person name="Tu L."/>
            <person name="Su P."/>
            <person name="Zhang Z."/>
            <person name="Gao L."/>
            <person name="Wang J."/>
            <person name="Hu T."/>
            <person name="Zhou J."/>
            <person name="Zhang Y."/>
            <person name="Zhao Y."/>
            <person name="Liu Y."/>
            <person name="Song Y."/>
            <person name="Tong Y."/>
            <person name="Lu Y."/>
            <person name="Yang J."/>
            <person name="Xu C."/>
            <person name="Jia M."/>
            <person name="Peters R.J."/>
            <person name="Huang L."/>
            <person name="Gao W."/>
        </authorList>
    </citation>
    <scope>NUCLEOTIDE SEQUENCE [LARGE SCALE GENOMIC DNA]</scope>
    <source>
        <strain evidence="8">cv. XIE 37</strain>
        <tissue evidence="7">Leaf</tissue>
    </source>
</reference>
<comment type="similarity">
    <text evidence="2">Belongs to the DNA repair metallo-beta-lactamase (DRMBL) family.</text>
</comment>
<evidence type="ECO:0000313" key="8">
    <source>
        <dbReference type="Proteomes" id="UP000593562"/>
    </source>
</evidence>
<accession>A0A7J7DFQ1</accession>
<dbReference type="InterPro" id="IPR036866">
    <property type="entry name" value="RibonucZ/Hydroxyglut_hydro"/>
</dbReference>
<proteinExistence type="inferred from homology"/>
<keyword evidence="5" id="KW-0539">Nucleus</keyword>
<evidence type="ECO:0000259" key="6">
    <source>
        <dbReference type="Pfam" id="PF07522"/>
    </source>
</evidence>
<evidence type="ECO:0000256" key="4">
    <source>
        <dbReference type="ARBA" id="ARBA00023204"/>
    </source>
</evidence>
<dbReference type="Proteomes" id="UP000593562">
    <property type="component" value="Unassembled WGS sequence"/>
</dbReference>
<dbReference type="FunFam" id="3.60.15.10:FF:000039">
    <property type="entry name" value="DNA repair metallo-beta-lactamase family protein"/>
    <property type="match status" value="1"/>
</dbReference>
<protein>
    <submittedName>
        <fullName evidence="7">5' exonuclease Apollo</fullName>
    </submittedName>
</protein>
<keyword evidence="7" id="KW-0378">Hydrolase</keyword>
<comment type="caution">
    <text evidence="7">The sequence shown here is derived from an EMBL/GenBank/DDBJ whole genome shotgun (WGS) entry which is preliminary data.</text>
</comment>
<evidence type="ECO:0000313" key="7">
    <source>
        <dbReference type="EMBL" id="KAF5745133.1"/>
    </source>
</evidence>
<dbReference type="GO" id="GO:0003684">
    <property type="term" value="F:damaged DNA binding"/>
    <property type="evidence" value="ECO:0007669"/>
    <property type="project" value="TreeGrafter"/>
</dbReference>
<keyword evidence="3" id="KW-0227">DNA damage</keyword>
<dbReference type="GO" id="GO:0005634">
    <property type="term" value="C:nucleus"/>
    <property type="evidence" value="ECO:0007669"/>
    <property type="project" value="UniProtKB-SubCell"/>
</dbReference>
<keyword evidence="4" id="KW-0234">DNA repair</keyword>
<dbReference type="PANTHER" id="PTHR23240:SF31">
    <property type="entry name" value="DNA REPAIR METALLO-BETA-LACTAMASE FAMILY PROTEIN"/>
    <property type="match status" value="1"/>
</dbReference>
<organism evidence="7 8">
    <name type="scientific">Tripterygium wilfordii</name>
    <name type="common">Thunder God vine</name>
    <dbReference type="NCBI Taxonomy" id="458696"/>
    <lineage>
        <taxon>Eukaryota</taxon>
        <taxon>Viridiplantae</taxon>
        <taxon>Streptophyta</taxon>
        <taxon>Embryophyta</taxon>
        <taxon>Tracheophyta</taxon>
        <taxon>Spermatophyta</taxon>
        <taxon>Magnoliopsida</taxon>
        <taxon>eudicotyledons</taxon>
        <taxon>Gunneridae</taxon>
        <taxon>Pentapetalae</taxon>
        <taxon>rosids</taxon>
        <taxon>fabids</taxon>
        <taxon>Celastrales</taxon>
        <taxon>Celastraceae</taxon>
        <taxon>Tripterygium</taxon>
    </lineage>
</organism>
<dbReference type="AlphaFoldDB" id="A0A7J7DFQ1"/>
<evidence type="ECO:0000256" key="1">
    <source>
        <dbReference type="ARBA" id="ARBA00004123"/>
    </source>
</evidence>
<dbReference type="Gene3D" id="3.60.15.10">
    <property type="entry name" value="Ribonuclease Z/Hydroxyacylglutathione hydrolase-like"/>
    <property type="match status" value="1"/>
</dbReference>
<name>A0A7J7DFQ1_TRIWF</name>
<dbReference type="FunFam" id="3.40.50.12650:FF:000005">
    <property type="entry name" value="DNA repair metallo-beta-lactamase family protein"/>
    <property type="match status" value="1"/>
</dbReference>
<dbReference type="GO" id="GO:0035312">
    <property type="term" value="F:5'-3' DNA exonuclease activity"/>
    <property type="evidence" value="ECO:0007669"/>
    <property type="project" value="TreeGrafter"/>
</dbReference>
<keyword evidence="8" id="KW-1185">Reference proteome</keyword>
<keyword evidence="7" id="KW-0540">Nuclease</keyword>
<gene>
    <name evidence="7" type="ORF">HS088_TW07G00714</name>
</gene>
<dbReference type="EMBL" id="JAAARO010000007">
    <property type="protein sequence ID" value="KAF5745133.1"/>
    <property type="molecule type" value="Genomic_DNA"/>
</dbReference>
<dbReference type="PANTHER" id="PTHR23240">
    <property type="entry name" value="DNA CROSS-LINK REPAIR PROTEIN PSO2/SNM1-RELATED"/>
    <property type="match status" value="1"/>
</dbReference>
<evidence type="ECO:0000256" key="2">
    <source>
        <dbReference type="ARBA" id="ARBA00010304"/>
    </source>
</evidence>
<comment type="subcellular location">
    <subcellularLocation>
        <location evidence="1">Nucleus</location>
    </subcellularLocation>
</comment>
<dbReference type="SUPFAM" id="SSF56281">
    <property type="entry name" value="Metallo-hydrolase/oxidoreductase"/>
    <property type="match status" value="1"/>
</dbReference>
<evidence type="ECO:0000256" key="5">
    <source>
        <dbReference type="ARBA" id="ARBA00023242"/>
    </source>
</evidence>
<sequence length="548" mass="61718">MPVEMPRGLPFSVDTWTPSSKMKRHHFLTHAHKDHSSGIITHSSYPIYCTDLTKAFLLQQYPQLDGSMFVGIEVGRSVVIDDPDGKFTLTSFDANHCPGAVMFLFEGGFGTILHTGDCRLTPECIQCLPEKYIGKKGKDPRCRLDYVFLDCTFGKSSQKFPSKHAAVRQVINCIWKNPDAPVVYLTCDLLGQEEILVNVAQTFGSKIYVDKNTNAECFQALTLTFPEILSQDPCSRFQLFEGFPKLYERAAAKLAEARADSKPEPLILRPSAQWYVCEEENLPTESQRIVKFSEAVRDQFGVWHVCYSMHSSKEELEWALQILAPKWVVSTTPTCRAMELNYVKKHCFVSRLASDDPMWKLLDIKVEVSPDDVSVKDADCFPLDVEPTQHSAESLTQPAKISCSPKKLASLSPPSKRSPVTLFGRARLAFLDSNLPNGEKRFASTEDESLSIVTNELEQDFSFQQEDRELKHENQLEDKVQIDVISAQLEKSEEKEICKGSSGSAAESSKGFNESLRKLYRSRNVPVPQPLPSLVALMNANKRARRIF</sequence>
<keyword evidence="7" id="KW-0269">Exonuclease</keyword>
<evidence type="ECO:0000256" key="3">
    <source>
        <dbReference type="ARBA" id="ARBA00022763"/>
    </source>
</evidence>